<keyword evidence="3" id="KW-1185">Reference proteome</keyword>
<reference evidence="2 3" key="1">
    <citation type="submission" date="2017-11" db="EMBL/GenBank/DDBJ databases">
        <title>De-novo sequencing of pomegranate (Punica granatum L.) genome.</title>
        <authorList>
            <person name="Akparov Z."/>
            <person name="Amiraslanov A."/>
            <person name="Hajiyeva S."/>
            <person name="Abbasov M."/>
            <person name="Kaur K."/>
            <person name="Hamwieh A."/>
            <person name="Solovyev V."/>
            <person name="Salamov A."/>
            <person name="Braich B."/>
            <person name="Kosarev P."/>
            <person name="Mahmoud A."/>
            <person name="Hajiyev E."/>
            <person name="Babayeva S."/>
            <person name="Izzatullayeva V."/>
            <person name="Mammadov A."/>
            <person name="Mammadov A."/>
            <person name="Sharifova S."/>
            <person name="Ojaghi J."/>
            <person name="Eynullazada K."/>
            <person name="Bayramov B."/>
            <person name="Abdulazimova A."/>
            <person name="Shahmuradov I."/>
        </authorList>
    </citation>
    <scope>NUCLEOTIDE SEQUENCE [LARGE SCALE GENOMIC DNA]</scope>
    <source>
        <strain evidence="3">cv. AG2017</strain>
        <tissue evidence="2">Leaf</tissue>
    </source>
</reference>
<sequence length="118" mass="13629">MPFKQFGTAYTIDHRYFKRLELRQTLILDPTGYVGAPSPELESRNARRRSPAIQNRPNNEAGFLQTNKHLPHATTTPQPYKRHSQEIKVQRRPSIQRREERIAFGGAMLVIAIKLGCF</sequence>
<feature type="compositionally biased region" description="Polar residues" evidence="1">
    <location>
        <begin position="52"/>
        <end position="78"/>
    </location>
</feature>
<protein>
    <submittedName>
        <fullName evidence="2">Uncharacterized protein</fullName>
    </submittedName>
</protein>
<evidence type="ECO:0000313" key="3">
    <source>
        <dbReference type="Proteomes" id="UP000233551"/>
    </source>
</evidence>
<name>A0A2I0JP67_PUNGR</name>
<evidence type="ECO:0000256" key="1">
    <source>
        <dbReference type="SAM" id="MobiDB-lite"/>
    </source>
</evidence>
<gene>
    <name evidence="2" type="ORF">CRG98_021522</name>
</gene>
<organism evidence="2 3">
    <name type="scientific">Punica granatum</name>
    <name type="common">Pomegranate</name>
    <dbReference type="NCBI Taxonomy" id="22663"/>
    <lineage>
        <taxon>Eukaryota</taxon>
        <taxon>Viridiplantae</taxon>
        <taxon>Streptophyta</taxon>
        <taxon>Embryophyta</taxon>
        <taxon>Tracheophyta</taxon>
        <taxon>Spermatophyta</taxon>
        <taxon>Magnoliopsida</taxon>
        <taxon>eudicotyledons</taxon>
        <taxon>Gunneridae</taxon>
        <taxon>Pentapetalae</taxon>
        <taxon>rosids</taxon>
        <taxon>malvids</taxon>
        <taxon>Myrtales</taxon>
        <taxon>Lythraceae</taxon>
        <taxon>Punica</taxon>
    </lineage>
</organism>
<accession>A0A2I0JP67</accession>
<dbReference type="Proteomes" id="UP000233551">
    <property type="component" value="Unassembled WGS sequence"/>
</dbReference>
<proteinExistence type="predicted"/>
<comment type="caution">
    <text evidence="2">The sequence shown here is derived from an EMBL/GenBank/DDBJ whole genome shotgun (WGS) entry which is preliminary data.</text>
</comment>
<feature type="region of interest" description="Disordered" evidence="1">
    <location>
        <begin position="37"/>
        <end position="95"/>
    </location>
</feature>
<dbReference type="EMBL" id="PGOL01001443">
    <property type="protein sequence ID" value="PKI58095.1"/>
    <property type="molecule type" value="Genomic_DNA"/>
</dbReference>
<evidence type="ECO:0000313" key="2">
    <source>
        <dbReference type="EMBL" id="PKI58095.1"/>
    </source>
</evidence>
<dbReference type="AlphaFoldDB" id="A0A2I0JP67"/>